<dbReference type="EMBL" id="LJSK01000122">
    <property type="protein sequence ID" value="KPI86628.1"/>
    <property type="molecule type" value="Genomic_DNA"/>
</dbReference>
<comment type="subcellular location">
    <subcellularLocation>
        <location evidence="1">Membrane</location>
    </subcellularLocation>
</comment>
<keyword evidence="2 4" id="KW-0812">Transmembrane</keyword>
<dbReference type="Gene3D" id="1.50.40.10">
    <property type="entry name" value="Mitochondrial carrier domain"/>
    <property type="match status" value="1"/>
</dbReference>
<dbReference type="AlphaFoldDB" id="A0A0N1IKU8"/>
<keyword evidence="6" id="KW-1185">Reference proteome</keyword>
<evidence type="ECO:0000256" key="4">
    <source>
        <dbReference type="SAM" id="Phobius"/>
    </source>
</evidence>
<dbReference type="InterPro" id="IPR023395">
    <property type="entry name" value="MCP_dom_sf"/>
</dbReference>
<accession>A0A0N1IKU8</accession>
<name>A0A0N1IKU8_LEPSE</name>
<feature type="transmembrane region" description="Helical" evidence="4">
    <location>
        <begin position="39"/>
        <end position="61"/>
    </location>
</feature>
<dbReference type="SUPFAM" id="SSF103506">
    <property type="entry name" value="Mitochondrial carrier"/>
    <property type="match status" value="1"/>
</dbReference>
<keyword evidence="3 4" id="KW-0472">Membrane</keyword>
<protein>
    <recommendedName>
        <fullName evidence="7">Mitochondrial carrier protein</fullName>
    </recommendedName>
</protein>
<dbReference type="Proteomes" id="UP000038009">
    <property type="component" value="Unassembled WGS sequence"/>
</dbReference>
<dbReference type="OrthoDB" id="261678at2759"/>
<sequence length="195" mass="21633">MLVRTVAYRMNGGGLHYNKLERRGYSGVLDCITSSAKHFGMLSFFPGALAASIIGVLWYGVSLAVLQQTYSNSFGEDFWNAFRIHALMTFLTSPVRNSLRSAMHYSERSGGLRSFREYVAAETAVFREAGSIFRTAARDEGLRFFLHGVVRTVFKSSVPFAVTYALFKMIGGSIGRPSGGSYRGGHAGRHFSRRF</sequence>
<gene>
    <name evidence="5" type="ORF">ABL78_4306</name>
</gene>
<evidence type="ECO:0000256" key="1">
    <source>
        <dbReference type="ARBA" id="ARBA00004370"/>
    </source>
</evidence>
<keyword evidence="4" id="KW-1133">Transmembrane helix</keyword>
<evidence type="ECO:0000313" key="5">
    <source>
        <dbReference type="EMBL" id="KPI86628.1"/>
    </source>
</evidence>
<proteinExistence type="predicted"/>
<evidence type="ECO:0000256" key="3">
    <source>
        <dbReference type="ARBA" id="ARBA00023136"/>
    </source>
</evidence>
<organism evidence="5 6">
    <name type="scientific">Leptomonas seymouri</name>
    <dbReference type="NCBI Taxonomy" id="5684"/>
    <lineage>
        <taxon>Eukaryota</taxon>
        <taxon>Discoba</taxon>
        <taxon>Euglenozoa</taxon>
        <taxon>Kinetoplastea</taxon>
        <taxon>Metakinetoplastina</taxon>
        <taxon>Trypanosomatida</taxon>
        <taxon>Trypanosomatidae</taxon>
        <taxon>Leishmaniinae</taxon>
        <taxon>Leptomonas</taxon>
    </lineage>
</organism>
<evidence type="ECO:0000313" key="6">
    <source>
        <dbReference type="Proteomes" id="UP000038009"/>
    </source>
</evidence>
<evidence type="ECO:0008006" key="7">
    <source>
        <dbReference type="Google" id="ProtNLM"/>
    </source>
</evidence>
<comment type="caution">
    <text evidence="5">The sequence shown here is derived from an EMBL/GenBank/DDBJ whole genome shotgun (WGS) entry which is preliminary data.</text>
</comment>
<dbReference type="GO" id="GO:0016020">
    <property type="term" value="C:membrane"/>
    <property type="evidence" value="ECO:0007669"/>
    <property type="project" value="UniProtKB-SubCell"/>
</dbReference>
<dbReference type="VEuPathDB" id="TriTrypDB:Lsey_0122_0160"/>
<reference evidence="5 6" key="1">
    <citation type="journal article" date="2015" name="PLoS Pathog.">
        <title>Leptomonas seymouri: Adaptations to the Dixenous Life Cycle Analyzed by Genome Sequencing, Transcriptome Profiling and Co-infection with Leishmania donovani.</title>
        <authorList>
            <person name="Kraeva N."/>
            <person name="Butenko A."/>
            <person name="Hlavacova J."/>
            <person name="Kostygov A."/>
            <person name="Myskova J."/>
            <person name="Grybchuk D."/>
            <person name="Lestinova T."/>
            <person name="Votypka J."/>
            <person name="Volf P."/>
            <person name="Opperdoes F."/>
            <person name="Flegontov P."/>
            <person name="Lukes J."/>
            <person name="Yurchenko V."/>
        </authorList>
    </citation>
    <scope>NUCLEOTIDE SEQUENCE [LARGE SCALE GENOMIC DNA]</scope>
    <source>
        <strain evidence="5 6">ATCC 30220</strain>
    </source>
</reference>
<evidence type="ECO:0000256" key="2">
    <source>
        <dbReference type="ARBA" id="ARBA00022692"/>
    </source>
</evidence>